<sequence>MPLMKSYILLILATFSFFEVRAQETLDYTTEIIPVLDKHCYSCHNTGNP</sequence>
<evidence type="ECO:0000256" key="1">
    <source>
        <dbReference type="SAM" id="SignalP"/>
    </source>
</evidence>
<name>S7VEY5_9BACT</name>
<organism evidence="2 3">
    <name type="scientific">Cyclobacterium qasimii M12-11B</name>
    <dbReference type="NCBI Taxonomy" id="641524"/>
    <lineage>
        <taxon>Bacteria</taxon>
        <taxon>Pseudomonadati</taxon>
        <taxon>Bacteroidota</taxon>
        <taxon>Cytophagia</taxon>
        <taxon>Cytophagales</taxon>
        <taxon>Cyclobacteriaceae</taxon>
        <taxon>Cyclobacterium</taxon>
    </lineage>
</organism>
<comment type="caution">
    <text evidence="2">The sequence shown here is derived from an EMBL/GenBank/DDBJ whole genome shotgun (WGS) entry which is preliminary data.</text>
</comment>
<keyword evidence="1" id="KW-0732">Signal</keyword>
<dbReference type="EMBL" id="ATNM01000097">
    <property type="protein sequence ID" value="EPR68591.1"/>
    <property type="molecule type" value="Genomic_DNA"/>
</dbReference>
<accession>S7VEY5</accession>
<evidence type="ECO:0000313" key="3">
    <source>
        <dbReference type="Proteomes" id="UP000014974"/>
    </source>
</evidence>
<evidence type="ECO:0000313" key="2">
    <source>
        <dbReference type="EMBL" id="EPR68591.1"/>
    </source>
</evidence>
<gene>
    <name evidence="2" type="ORF">ADICYQ_2419</name>
</gene>
<evidence type="ECO:0008006" key="4">
    <source>
        <dbReference type="Google" id="ProtNLM"/>
    </source>
</evidence>
<proteinExistence type="predicted"/>
<feature type="signal peptide" evidence="1">
    <location>
        <begin position="1"/>
        <end position="22"/>
    </location>
</feature>
<reference evidence="2 3" key="1">
    <citation type="journal article" date="2013" name="Genome Announc.">
        <title>Draft Genome Sequence of Cyclobacterium qasimii Strain M12-11BT, Isolated from Arctic Marine Sediment.</title>
        <authorList>
            <person name="Shivaji S."/>
            <person name="Ara S."/>
            <person name="Singh A."/>
            <person name="Kumar Pinnaka A."/>
        </authorList>
    </citation>
    <scope>NUCLEOTIDE SEQUENCE [LARGE SCALE GENOMIC DNA]</scope>
    <source>
        <strain evidence="2 3">M12-11B</strain>
    </source>
</reference>
<dbReference type="Proteomes" id="UP000014974">
    <property type="component" value="Unassembled WGS sequence"/>
</dbReference>
<dbReference type="AlphaFoldDB" id="S7VEY5"/>
<protein>
    <recommendedName>
        <fullName evidence="4">Cytochrome C Planctomycete-type domain-containing protein</fullName>
    </recommendedName>
</protein>
<dbReference type="STRING" id="641524.ADICYQ_2419"/>
<feature type="chain" id="PRO_5004558253" description="Cytochrome C Planctomycete-type domain-containing protein" evidence="1">
    <location>
        <begin position="23"/>
        <end position="49"/>
    </location>
</feature>